<dbReference type="GO" id="GO:0008270">
    <property type="term" value="F:zinc ion binding"/>
    <property type="evidence" value="ECO:0007669"/>
    <property type="project" value="UniProtKB-KW"/>
</dbReference>
<dbReference type="Gene3D" id="2.120.10.30">
    <property type="entry name" value="TolB, C-terminal domain"/>
    <property type="match status" value="3"/>
</dbReference>
<protein>
    <recommendedName>
        <fullName evidence="8">RING-type domain-containing protein</fullName>
    </recommendedName>
</protein>
<dbReference type="CDD" id="cd05819">
    <property type="entry name" value="NHL"/>
    <property type="match status" value="1"/>
</dbReference>
<dbReference type="EnsemblMetazoa" id="G4285.2">
    <property type="protein sequence ID" value="G4285.2:cds"/>
    <property type="gene ID" value="G4285"/>
</dbReference>
<feature type="repeat" description="NHL" evidence="6">
    <location>
        <begin position="284"/>
        <end position="327"/>
    </location>
</feature>
<dbReference type="InterPro" id="IPR017907">
    <property type="entry name" value="Znf_RING_CS"/>
</dbReference>
<dbReference type="OrthoDB" id="9987040at2759"/>
<keyword evidence="2" id="KW-0677">Repeat</keyword>
<dbReference type="Proteomes" id="UP000005408">
    <property type="component" value="Unassembled WGS sequence"/>
</dbReference>
<dbReference type="InterPro" id="IPR001841">
    <property type="entry name" value="Znf_RING"/>
</dbReference>
<keyword evidence="3 5" id="KW-0863">Zinc-finger</keyword>
<dbReference type="SUPFAM" id="SSF101898">
    <property type="entry name" value="NHL repeat"/>
    <property type="match status" value="1"/>
</dbReference>
<dbReference type="SUPFAM" id="SSF57850">
    <property type="entry name" value="RING/U-box"/>
    <property type="match status" value="1"/>
</dbReference>
<sequence>MDPKFRPVSAMSLRTKIREDHLTCPICMGAFDKPKALPCLHSFCQGCLEDFVVSRGYESTGQFPCPVCQKVTVIPGGVVGGFPDNHVLASLLDTVDKRPAVPPRPKGSPLDGTLRSTSPASAGGLYPQAPTTAPSGDMPAFIGNVRREENFLLKVGHFGPTIADFMKPYGLAVGKNGEYVVTDRAGDRVLVFANAGELIGRFSCDCKISGVTMTRDNLILLAVNGAGSAIMRLYNMDGRVLQTIGDYYRFDKPSGIAQTSKNQTVISNLEGNNIYVFTDHNKMSIKFGWHGSGDKHFDGPNFLAVDSKDQIIVSDSGNDCIKVFDTAGNFKRKFGNLSCPMGVTVDRRDNIIVADAGNFRVQMFDSHGNYLRSLVNDTDEIGPDVKPLNVAVTPAGNVAVLLRGTQFAEIRVYKIPS</sequence>
<evidence type="ECO:0000256" key="3">
    <source>
        <dbReference type="ARBA" id="ARBA00022771"/>
    </source>
</evidence>
<feature type="repeat" description="NHL" evidence="6">
    <location>
        <begin position="152"/>
        <end position="195"/>
    </location>
</feature>
<dbReference type="PROSITE" id="PS50089">
    <property type="entry name" value="ZF_RING_2"/>
    <property type="match status" value="1"/>
</dbReference>
<evidence type="ECO:0000313" key="9">
    <source>
        <dbReference type="EnsemblMetazoa" id="G4285.2:cds"/>
    </source>
</evidence>
<dbReference type="InterPro" id="IPR011042">
    <property type="entry name" value="6-blade_b-propeller_TolB-like"/>
</dbReference>
<evidence type="ECO:0000256" key="4">
    <source>
        <dbReference type="ARBA" id="ARBA00022833"/>
    </source>
</evidence>
<keyword evidence="4" id="KW-0862">Zinc</keyword>
<dbReference type="GO" id="GO:0000209">
    <property type="term" value="P:protein polyubiquitination"/>
    <property type="evidence" value="ECO:0007669"/>
    <property type="project" value="TreeGrafter"/>
</dbReference>
<dbReference type="Pfam" id="PF01436">
    <property type="entry name" value="NHL"/>
    <property type="match status" value="2"/>
</dbReference>
<evidence type="ECO:0000256" key="7">
    <source>
        <dbReference type="SAM" id="MobiDB-lite"/>
    </source>
</evidence>
<dbReference type="Pfam" id="PF13445">
    <property type="entry name" value="zf-RING_UBOX"/>
    <property type="match status" value="1"/>
</dbReference>
<evidence type="ECO:0000256" key="6">
    <source>
        <dbReference type="PROSITE-ProRule" id="PRU00504"/>
    </source>
</evidence>
<reference evidence="9" key="1">
    <citation type="submission" date="2022-08" db="UniProtKB">
        <authorList>
            <consortium name="EnsemblMetazoa"/>
        </authorList>
    </citation>
    <scope>IDENTIFICATION</scope>
    <source>
        <strain evidence="9">05x7-T-G4-1.051#20</strain>
    </source>
</reference>
<dbReference type="Gene3D" id="3.30.40.10">
    <property type="entry name" value="Zinc/RING finger domain, C3HC4 (zinc finger)"/>
    <property type="match status" value="1"/>
</dbReference>
<dbReference type="InterPro" id="IPR050952">
    <property type="entry name" value="TRIM-NHL_E3_ligases"/>
</dbReference>
<name>A0A8W8N499_MAGGI</name>
<evidence type="ECO:0000256" key="1">
    <source>
        <dbReference type="ARBA" id="ARBA00022723"/>
    </source>
</evidence>
<keyword evidence="1" id="KW-0479">Metal-binding</keyword>
<dbReference type="InterPro" id="IPR001258">
    <property type="entry name" value="NHL_repeat"/>
</dbReference>
<dbReference type="GO" id="GO:0061630">
    <property type="term" value="F:ubiquitin protein ligase activity"/>
    <property type="evidence" value="ECO:0007669"/>
    <property type="project" value="TreeGrafter"/>
</dbReference>
<feature type="repeat" description="NHL" evidence="6">
    <location>
        <begin position="328"/>
        <end position="367"/>
    </location>
</feature>
<dbReference type="SMART" id="SM00184">
    <property type="entry name" value="RING"/>
    <property type="match status" value="1"/>
</dbReference>
<dbReference type="InterPro" id="IPR027370">
    <property type="entry name" value="Znf-RING_euk"/>
</dbReference>
<dbReference type="PANTHER" id="PTHR24104">
    <property type="entry name" value="E3 UBIQUITIN-PROTEIN LIGASE NHLRC1-RELATED"/>
    <property type="match status" value="1"/>
</dbReference>
<organism evidence="9 10">
    <name type="scientific">Magallana gigas</name>
    <name type="common">Pacific oyster</name>
    <name type="synonym">Crassostrea gigas</name>
    <dbReference type="NCBI Taxonomy" id="29159"/>
    <lineage>
        <taxon>Eukaryota</taxon>
        <taxon>Metazoa</taxon>
        <taxon>Spiralia</taxon>
        <taxon>Lophotrochozoa</taxon>
        <taxon>Mollusca</taxon>
        <taxon>Bivalvia</taxon>
        <taxon>Autobranchia</taxon>
        <taxon>Pteriomorphia</taxon>
        <taxon>Ostreida</taxon>
        <taxon>Ostreoidea</taxon>
        <taxon>Ostreidae</taxon>
        <taxon>Magallana</taxon>
    </lineage>
</organism>
<evidence type="ECO:0000256" key="5">
    <source>
        <dbReference type="PROSITE-ProRule" id="PRU00175"/>
    </source>
</evidence>
<evidence type="ECO:0000256" key="2">
    <source>
        <dbReference type="ARBA" id="ARBA00022737"/>
    </source>
</evidence>
<feature type="domain" description="RING-type" evidence="8">
    <location>
        <begin position="24"/>
        <end position="69"/>
    </location>
</feature>
<feature type="region of interest" description="Disordered" evidence="7">
    <location>
        <begin position="98"/>
        <end position="137"/>
    </location>
</feature>
<dbReference type="AlphaFoldDB" id="A0A8W8N499"/>
<dbReference type="InterPro" id="IPR013083">
    <property type="entry name" value="Znf_RING/FYVE/PHD"/>
</dbReference>
<dbReference type="PROSITE" id="PS00518">
    <property type="entry name" value="ZF_RING_1"/>
    <property type="match status" value="1"/>
</dbReference>
<keyword evidence="10" id="KW-1185">Reference proteome</keyword>
<proteinExistence type="predicted"/>
<dbReference type="OMA" id="HCHIAIC"/>
<accession>A0A8W8N499</accession>
<dbReference type="PANTHER" id="PTHR24104:SF47">
    <property type="entry name" value="E3 UBIQUITIN-PROTEIN LIGASE NHLRC1"/>
    <property type="match status" value="1"/>
</dbReference>
<dbReference type="GO" id="GO:0043161">
    <property type="term" value="P:proteasome-mediated ubiquitin-dependent protein catabolic process"/>
    <property type="evidence" value="ECO:0007669"/>
    <property type="project" value="TreeGrafter"/>
</dbReference>
<dbReference type="PROSITE" id="PS51125">
    <property type="entry name" value="NHL"/>
    <property type="match status" value="3"/>
</dbReference>
<evidence type="ECO:0000259" key="8">
    <source>
        <dbReference type="PROSITE" id="PS50089"/>
    </source>
</evidence>
<evidence type="ECO:0000313" key="10">
    <source>
        <dbReference type="Proteomes" id="UP000005408"/>
    </source>
</evidence>